<evidence type="ECO:0000313" key="2">
    <source>
        <dbReference type="Proteomes" id="UP000320244"/>
    </source>
</evidence>
<evidence type="ECO:0000313" key="1">
    <source>
        <dbReference type="EMBL" id="TWP37121.1"/>
    </source>
</evidence>
<dbReference type="Proteomes" id="UP000320244">
    <property type="component" value="Unassembled WGS sequence"/>
</dbReference>
<dbReference type="RefSeq" id="WP_146315986.1">
    <property type="nucleotide sequence ID" value="NZ_VCQV01000007.1"/>
</dbReference>
<reference evidence="1 2" key="2">
    <citation type="submission" date="2019-08" db="EMBL/GenBank/DDBJ databases">
        <title>Jejuicoccus antrihumi gen. nov., sp. nov., a new member of the family Dermacoccaceae isolated from a cave.</title>
        <authorList>
            <person name="Schumann P."/>
            <person name="Kim I.S."/>
        </authorList>
    </citation>
    <scope>NUCLEOTIDE SEQUENCE [LARGE SCALE GENOMIC DNA]</scope>
    <source>
        <strain evidence="1 2">C5-26</strain>
    </source>
</reference>
<sequence>MAGVLAVLAALSVWRMGALYIPAADPSRVYYGTDTRAFELLIGAVAGLLPHRHTPHCRSVTRSC</sequence>
<keyword evidence="2" id="KW-1185">Reference proteome</keyword>
<organism evidence="1 2">
    <name type="scientific">Leekyejoonella antrihumi</name>
    <dbReference type="NCBI Taxonomy" id="1660198"/>
    <lineage>
        <taxon>Bacteria</taxon>
        <taxon>Bacillati</taxon>
        <taxon>Actinomycetota</taxon>
        <taxon>Actinomycetes</taxon>
        <taxon>Micrococcales</taxon>
        <taxon>Dermacoccaceae</taxon>
        <taxon>Leekyejoonella</taxon>
    </lineage>
</organism>
<name>A0A563E4I5_9MICO</name>
<accession>A0A563E4I5</accession>
<proteinExistence type="predicted"/>
<dbReference type="OrthoDB" id="3404679at2"/>
<protein>
    <submittedName>
        <fullName evidence="1">Uncharacterized protein</fullName>
    </submittedName>
</protein>
<comment type="caution">
    <text evidence="1">The sequence shown here is derived from an EMBL/GenBank/DDBJ whole genome shotgun (WGS) entry which is preliminary data.</text>
</comment>
<reference evidence="1 2" key="1">
    <citation type="submission" date="2019-05" db="EMBL/GenBank/DDBJ databases">
        <authorList>
            <person name="Lee S.D."/>
        </authorList>
    </citation>
    <scope>NUCLEOTIDE SEQUENCE [LARGE SCALE GENOMIC DNA]</scope>
    <source>
        <strain evidence="1 2">C5-26</strain>
    </source>
</reference>
<dbReference type="AlphaFoldDB" id="A0A563E4I5"/>
<dbReference type="EMBL" id="VCQV01000007">
    <property type="protein sequence ID" value="TWP37121.1"/>
    <property type="molecule type" value="Genomic_DNA"/>
</dbReference>
<gene>
    <name evidence="1" type="ORF">FGL98_06790</name>
</gene>